<proteinExistence type="inferred from homology"/>
<keyword evidence="6" id="KW-0862">Zinc</keyword>
<dbReference type="SMART" id="SM00631">
    <property type="entry name" value="Zn_pept"/>
    <property type="match status" value="1"/>
</dbReference>
<evidence type="ECO:0000256" key="7">
    <source>
        <dbReference type="ARBA" id="ARBA00023180"/>
    </source>
</evidence>
<dbReference type="EMBL" id="VCGU01000001">
    <property type="protein sequence ID" value="TRY80294.1"/>
    <property type="molecule type" value="Genomic_DNA"/>
</dbReference>
<comment type="cofactor">
    <cofactor evidence="1">
        <name>Zn(2+)</name>
        <dbReference type="ChEBI" id="CHEBI:29105"/>
    </cofactor>
</comment>
<keyword evidence="12" id="KW-1185">Reference proteome</keyword>
<dbReference type="CDD" id="cd11308">
    <property type="entry name" value="Peptidase_M14NE-CP-C_like"/>
    <property type="match status" value="1"/>
</dbReference>
<name>A0A553PRI7_TIGCA</name>
<feature type="domain" description="Peptidase M14" evidence="10">
    <location>
        <begin position="33"/>
        <end position="344"/>
    </location>
</feature>
<protein>
    <recommendedName>
        <fullName evidence="10">Peptidase M14 domain-containing protein</fullName>
    </recommendedName>
</protein>
<feature type="chain" id="PRO_5022128475" description="Peptidase M14 domain-containing protein" evidence="9">
    <location>
        <begin position="29"/>
        <end position="433"/>
    </location>
</feature>
<dbReference type="PANTHER" id="PTHR11532">
    <property type="entry name" value="PROTEASE M14 CARBOXYPEPTIDASE"/>
    <property type="match status" value="1"/>
</dbReference>
<dbReference type="SUPFAM" id="SSF53187">
    <property type="entry name" value="Zn-dependent exopeptidases"/>
    <property type="match status" value="1"/>
</dbReference>
<dbReference type="InterPro" id="IPR057247">
    <property type="entry name" value="CARBOXYPEPT_ZN_2"/>
</dbReference>
<evidence type="ECO:0000313" key="11">
    <source>
        <dbReference type="EMBL" id="TRY80294.1"/>
    </source>
</evidence>
<dbReference type="InterPro" id="IPR057246">
    <property type="entry name" value="CARBOXYPEPT_ZN_1"/>
</dbReference>
<dbReference type="Pfam" id="PF13620">
    <property type="entry name" value="CarboxypepD_reg"/>
    <property type="match status" value="1"/>
</dbReference>
<dbReference type="InterPro" id="IPR050753">
    <property type="entry name" value="Peptidase_M14_domain"/>
</dbReference>
<evidence type="ECO:0000256" key="3">
    <source>
        <dbReference type="ARBA" id="ARBA00022645"/>
    </source>
</evidence>
<evidence type="ECO:0000313" key="12">
    <source>
        <dbReference type="Proteomes" id="UP000318571"/>
    </source>
</evidence>
<organism evidence="11 12">
    <name type="scientific">Tigriopus californicus</name>
    <name type="common">Marine copepod</name>
    <dbReference type="NCBI Taxonomy" id="6832"/>
    <lineage>
        <taxon>Eukaryota</taxon>
        <taxon>Metazoa</taxon>
        <taxon>Ecdysozoa</taxon>
        <taxon>Arthropoda</taxon>
        <taxon>Crustacea</taxon>
        <taxon>Multicrustacea</taxon>
        <taxon>Hexanauplia</taxon>
        <taxon>Copepoda</taxon>
        <taxon>Harpacticoida</taxon>
        <taxon>Harpacticidae</taxon>
        <taxon>Tigriopus</taxon>
    </lineage>
</organism>
<dbReference type="GO" id="GO:0006518">
    <property type="term" value="P:peptide metabolic process"/>
    <property type="evidence" value="ECO:0007669"/>
    <property type="project" value="TreeGrafter"/>
</dbReference>
<dbReference type="SUPFAM" id="SSF49464">
    <property type="entry name" value="Carboxypeptidase regulatory domain-like"/>
    <property type="match status" value="1"/>
</dbReference>
<gene>
    <name evidence="11" type="ORF">TCAL_04318</name>
</gene>
<dbReference type="STRING" id="6832.A0A553PRI7"/>
<evidence type="ECO:0000256" key="6">
    <source>
        <dbReference type="ARBA" id="ARBA00022833"/>
    </source>
</evidence>
<dbReference type="PRINTS" id="PR00765">
    <property type="entry name" value="CRBOXYPTASEA"/>
</dbReference>
<dbReference type="OMA" id="WQSHIGV"/>
<dbReference type="GO" id="GO:0005615">
    <property type="term" value="C:extracellular space"/>
    <property type="evidence" value="ECO:0007669"/>
    <property type="project" value="TreeGrafter"/>
</dbReference>
<dbReference type="GO" id="GO:0008270">
    <property type="term" value="F:zinc ion binding"/>
    <property type="evidence" value="ECO:0007669"/>
    <property type="project" value="InterPro"/>
</dbReference>
<dbReference type="PROSITE" id="PS00132">
    <property type="entry name" value="CARBOXYPEPT_ZN_1"/>
    <property type="match status" value="1"/>
</dbReference>
<dbReference type="GO" id="GO:0016485">
    <property type="term" value="P:protein processing"/>
    <property type="evidence" value="ECO:0007669"/>
    <property type="project" value="TreeGrafter"/>
</dbReference>
<evidence type="ECO:0000256" key="4">
    <source>
        <dbReference type="ARBA" id="ARBA00022723"/>
    </source>
</evidence>
<dbReference type="Gene3D" id="3.40.630.10">
    <property type="entry name" value="Zn peptidases"/>
    <property type="match status" value="1"/>
</dbReference>
<feature type="signal peptide" evidence="9">
    <location>
        <begin position="1"/>
        <end position="28"/>
    </location>
</feature>
<evidence type="ECO:0000256" key="9">
    <source>
        <dbReference type="SAM" id="SignalP"/>
    </source>
</evidence>
<keyword evidence="3" id="KW-0121">Carboxypeptidase</keyword>
<comment type="similarity">
    <text evidence="2 8">Belongs to the peptidase M14 family.</text>
</comment>
<keyword evidence="7" id="KW-0325">Glycoprotein</keyword>
<keyword evidence="3" id="KW-0645">Protease</keyword>
<keyword evidence="9" id="KW-0732">Signal</keyword>
<evidence type="ECO:0000256" key="2">
    <source>
        <dbReference type="ARBA" id="ARBA00005988"/>
    </source>
</evidence>
<evidence type="ECO:0000256" key="8">
    <source>
        <dbReference type="PROSITE-ProRule" id="PRU01379"/>
    </source>
</evidence>
<evidence type="ECO:0000256" key="5">
    <source>
        <dbReference type="ARBA" id="ARBA00022801"/>
    </source>
</evidence>
<evidence type="ECO:0000256" key="1">
    <source>
        <dbReference type="ARBA" id="ARBA00001947"/>
    </source>
</evidence>
<dbReference type="InterPro" id="IPR000834">
    <property type="entry name" value="Peptidase_M14"/>
</dbReference>
<dbReference type="Proteomes" id="UP000318571">
    <property type="component" value="Chromosome 12"/>
</dbReference>
<dbReference type="AlphaFoldDB" id="A0A553PRI7"/>
<sequence length="433" mass="48770">MVAITWTSNLSLLLQGLSVALVASLTSAAVEFKHHNNTELAEVLQRIHNRCPDITRLYTLSETSVNGIPLYVLEITDNPGKHELMEPEMKFIANMHGNEVLGRELLLHLADYLCEEYIGGNQEIRKLVDSTRIHVLPSMNPDGWKIATDSGPGKDFLIGRSNANNVDLNRDFPDLDKIIYSPGNEFNNHLMDLVDHLDHRVQPETESVMKLIMEHPFVVSANLHGGDLVANYPFDESRNVMNPTEYSVSPDDETFRFIAQTYSTNHPRMADPQAKGCDRPESSFGKQGGITNGAAWYSSHAGLKGLVIDGQTGHGIPNANIHVRNITRVGKYERRSTDIDHDIRSVHNGDYWRLLTPGEYEITVEAPGYAPQSKLVEVDRHVHEEAPILNFELFPLPATPDYLPYDVSPLMDESDMANMNYNYMEEAPRMDYF</sequence>
<reference evidence="11 12" key="1">
    <citation type="journal article" date="2018" name="Nat. Ecol. Evol.">
        <title>Genomic signatures of mitonuclear coevolution across populations of Tigriopus californicus.</title>
        <authorList>
            <person name="Barreto F.S."/>
            <person name="Watson E.T."/>
            <person name="Lima T.G."/>
            <person name="Willett C.S."/>
            <person name="Edmands S."/>
            <person name="Li W."/>
            <person name="Burton R.S."/>
        </authorList>
    </citation>
    <scope>NUCLEOTIDE SEQUENCE [LARGE SCALE GENOMIC DNA]</scope>
    <source>
        <strain evidence="11 12">San Diego</strain>
    </source>
</reference>
<dbReference type="PROSITE" id="PS52035">
    <property type="entry name" value="PEPTIDASE_M14"/>
    <property type="match status" value="1"/>
</dbReference>
<dbReference type="InterPro" id="IPR008969">
    <property type="entry name" value="CarboxyPept-like_regulatory"/>
</dbReference>
<comment type="caution">
    <text evidence="8">Lacks conserved residue(s) required for the propagation of feature annotation.</text>
</comment>
<dbReference type="PANTHER" id="PTHR11532:SF93">
    <property type="entry name" value="CARBOXYPEPTIDASE E"/>
    <property type="match status" value="1"/>
</dbReference>
<accession>A0A553PRI7</accession>
<evidence type="ECO:0000259" key="10">
    <source>
        <dbReference type="PROSITE" id="PS52035"/>
    </source>
</evidence>
<comment type="caution">
    <text evidence="11">The sequence shown here is derived from an EMBL/GenBank/DDBJ whole genome shotgun (WGS) entry which is preliminary data.</text>
</comment>
<dbReference type="PROSITE" id="PS00133">
    <property type="entry name" value="CARBOXYPEPT_ZN_2"/>
    <property type="match status" value="1"/>
</dbReference>
<keyword evidence="4" id="KW-0479">Metal-binding</keyword>
<keyword evidence="5" id="KW-0378">Hydrolase</keyword>
<dbReference type="Pfam" id="PF00246">
    <property type="entry name" value="Peptidase_M14"/>
    <property type="match status" value="1"/>
</dbReference>
<dbReference type="GO" id="GO:0004181">
    <property type="term" value="F:metallocarboxypeptidase activity"/>
    <property type="evidence" value="ECO:0007669"/>
    <property type="project" value="InterPro"/>
</dbReference>